<name>A0A177BUD3_9PLEO</name>
<protein>
    <submittedName>
        <fullName evidence="1">Uncharacterized protein</fullName>
    </submittedName>
</protein>
<dbReference type="EMBL" id="KV441563">
    <property type="protein sequence ID" value="OAF99063.1"/>
    <property type="molecule type" value="Genomic_DNA"/>
</dbReference>
<keyword evidence="2" id="KW-1185">Reference proteome</keyword>
<accession>A0A177BUD3</accession>
<evidence type="ECO:0000313" key="1">
    <source>
        <dbReference type="EMBL" id="OAF99063.1"/>
    </source>
</evidence>
<sequence length="219" mass="23924">MMASASEESPRITVEIVFDRLSHSFSQPSPPILTLTLTSHAKTPLTLFTWGTPFSLPRALTSNGFVITDTSSGQNVKTSLMQVQRTPLKRTRGSPDEQYFLTLQPESPVHLSTGFGRGGGGVKPQPKSVVERGLEVDANGNEVNLRRSKSATGVDGLEPGRKYEIGLNTDLLDIIRWAPAEKEDILVEGTGEGSYVQDYEWNKGSLNFSVRQSTLSVET</sequence>
<proteinExistence type="predicted"/>
<dbReference type="RefSeq" id="XP_018029429.1">
    <property type="nucleotide sequence ID" value="XM_018185320.1"/>
</dbReference>
<dbReference type="InParanoid" id="A0A177BUD3"/>
<dbReference type="AlphaFoldDB" id="A0A177BUD3"/>
<dbReference type="GeneID" id="28768806"/>
<dbReference type="Proteomes" id="UP000077069">
    <property type="component" value="Unassembled WGS sequence"/>
</dbReference>
<dbReference type="OrthoDB" id="5418036at2759"/>
<evidence type="ECO:0000313" key="2">
    <source>
        <dbReference type="Proteomes" id="UP000077069"/>
    </source>
</evidence>
<reference evidence="1 2" key="1">
    <citation type="submission" date="2016-05" db="EMBL/GenBank/DDBJ databases">
        <title>Comparative analysis of secretome profiles of manganese(II)-oxidizing ascomycete fungi.</title>
        <authorList>
            <consortium name="DOE Joint Genome Institute"/>
            <person name="Zeiner C.A."/>
            <person name="Purvine S.O."/>
            <person name="Zink E.M."/>
            <person name="Wu S."/>
            <person name="Pasa-Tolic L."/>
            <person name="Chaput D.L."/>
            <person name="Haridas S."/>
            <person name="Grigoriev I.V."/>
            <person name="Santelli C.M."/>
            <person name="Hansel C.M."/>
        </authorList>
    </citation>
    <scope>NUCLEOTIDE SEQUENCE [LARGE SCALE GENOMIC DNA]</scope>
    <source>
        <strain evidence="1 2">AP3s5-JAC2a</strain>
    </source>
</reference>
<gene>
    <name evidence="1" type="ORF">CC84DRAFT_1264612</name>
</gene>
<organism evidence="1 2">
    <name type="scientific">Paraphaeosphaeria sporulosa</name>
    <dbReference type="NCBI Taxonomy" id="1460663"/>
    <lineage>
        <taxon>Eukaryota</taxon>
        <taxon>Fungi</taxon>
        <taxon>Dikarya</taxon>
        <taxon>Ascomycota</taxon>
        <taxon>Pezizomycotina</taxon>
        <taxon>Dothideomycetes</taxon>
        <taxon>Pleosporomycetidae</taxon>
        <taxon>Pleosporales</taxon>
        <taxon>Massarineae</taxon>
        <taxon>Didymosphaeriaceae</taxon>
        <taxon>Paraphaeosphaeria</taxon>
    </lineage>
</organism>